<evidence type="ECO:0000256" key="2">
    <source>
        <dbReference type="SAM" id="MobiDB-lite"/>
    </source>
</evidence>
<evidence type="ECO:0000313" key="4">
    <source>
        <dbReference type="EMBL" id="TIH98582.1"/>
    </source>
</evidence>
<evidence type="ECO:0000256" key="1">
    <source>
        <dbReference type="ARBA" id="ARBA00022729"/>
    </source>
</evidence>
<feature type="compositionally biased region" description="Polar residues" evidence="2">
    <location>
        <begin position="906"/>
        <end position="928"/>
    </location>
</feature>
<sequence length="1181" mass="125835">MFFNNKQFESEALRSKQRFTIKKFKSGVASVLIGFLFMFSGGAVKAAAEEIDTGQIGQANSNIELIEKVLDSTTNAKESAPKLEGVEPSGGEIGVDSTPITAEANSTAKEVNGVSELGTAVTSSETSTGEQIGNEVEKESHQTSRENQTETSPEAISNYNDVGITTEEGRNALSVSSAETKMDSHEVPNSSDSTLDLSQLDLANMSFADLEALGLSEEEKLTLFNQIVAQQTGTNSVQLTAEEIKSLAGFSEAEKKFYIQNKLGNTSLPKPLNLVVMSETLINPNNQNKYVVNGKGQTFSYGPANYTLTVTPNRSRNTMDFELNYKLDGINSRSGTHVGDFVVNLGAAYGTPTNASVRAGSNISSIALVNGGRRNTIAGYSPSAPIQYTNAQVMSGPLNIKFSVPVRNWNGDLSIDSHIGMFSLDNGANNTKDFFSSDNYFWNKSVVTIDPNPSRNEVTTELPPIAMPIPFQTEYRFVVMPDQAPGFTRQIESGVNGIMQIPVKRIAYIGANGTEESSRYEYGQATIHTQPRNQIIEVNIKDGEQPQVVDSNIDVTTVRKQGSVDGGPLVNGTEITFRDGPNGRIIRQVFIPDGLQGERGLDGRNADVSIEPAQDIDGASGYNITISKADGSRYTRFVRNGRDGRNADINVTPGVSSDGTSGYNITITRPDGSEYTRFVRDGRNGIDGKTPSVELEPYTGQDGHVLGTTVIVKDGDGRIISRRNILNGNDGRDGKTPTIEQLPVMDGNREIGTLIIVRDGDGREINRQTIYNGRHGTNGSSVISERQPDGSVKVYNVSSTGERTEITTIRNGVDGTNGTNGRDGTNGSSVISERQPDGSVKVYNVSSTGERTEITTIRNGVDGTNGTNGRDGANGSSVISERQPDGSVKVYNVSATGERTEITTIRNGVDGTNGTNGRDGENGSSVISERQPDGSVKVYNVSSTGERTEITTIRNGVDGTNGRDGANGSSVISERQPDGSVKVYNVSSTGERTEITTIRNGVDGTNGTNGRDGENGSSVISERQPDGSVKVYNVSSTGERTEITTIRNGVDGTNGRDGANGSSVISERQPDGSVKVYNVSSTGERTEITTIRNGVDGTNGRDGANGSSVISERQPDGSVKVYNVSSTGERTEITTIRNGVDGTNGSSVTSEVQADGSVKVYNISPSGERTEIATIRNGVDG</sequence>
<feature type="region of interest" description="Disordered" evidence="2">
    <location>
        <begin position="906"/>
        <end position="931"/>
    </location>
</feature>
<feature type="domain" description="YSIRK Gram-positive signal peptide" evidence="3">
    <location>
        <begin position="16"/>
        <end position="39"/>
    </location>
</feature>
<feature type="region of interest" description="Disordered" evidence="2">
    <location>
        <begin position="955"/>
        <end position="977"/>
    </location>
</feature>
<comment type="caution">
    <text evidence="4">The sequence shown here is derived from an EMBL/GenBank/DDBJ whole genome shotgun (WGS) entry which is preliminary data.</text>
</comment>
<feature type="compositionally biased region" description="Basic and acidic residues" evidence="2">
    <location>
        <begin position="135"/>
        <end position="148"/>
    </location>
</feature>
<gene>
    <name evidence="4" type="ORF">FAJ39_09055</name>
</gene>
<dbReference type="NCBIfam" id="TIGR01168">
    <property type="entry name" value="YSIRK_signal"/>
    <property type="match status" value="1"/>
</dbReference>
<feature type="region of interest" description="Disordered" evidence="2">
    <location>
        <begin position="1048"/>
        <end position="1069"/>
    </location>
</feature>
<dbReference type="SUPFAM" id="SSF50978">
    <property type="entry name" value="WD40 repeat-like"/>
    <property type="match status" value="1"/>
</dbReference>
<evidence type="ECO:0000313" key="5">
    <source>
        <dbReference type="Proteomes" id="UP000305165"/>
    </source>
</evidence>
<feature type="compositionally biased region" description="Polar residues" evidence="2">
    <location>
        <begin position="149"/>
        <end position="160"/>
    </location>
</feature>
<protein>
    <submittedName>
        <fullName evidence="4">YSIRK-type signal peptide-containing protein</fullName>
    </submittedName>
</protein>
<dbReference type="EMBL" id="SSXO01000006">
    <property type="protein sequence ID" value="TIH98582.1"/>
    <property type="molecule type" value="Genomic_DNA"/>
</dbReference>
<dbReference type="AlphaFoldDB" id="A0A4T2GIG7"/>
<name>A0A4T2GIG7_STRSU</name>
<accession>A0A4T2GIG7</accession>
<proteinExistence type="predicted"/>
<dbReference type="Pfam" id="PF04650">
    <property type="entry name" value="YSIRK_signal"/>
    <property type="match status" value="1"/>
</dbReference>
<dbReference type="Gene3D" id="2.60.60.50">
    <property type="match status" value="7"/>
</dbReference>
<reference evidence="4 5" key="1">
    <citation type="submission" date="2019-04" db="EMBL/GenBank/DDBJ databases">
        <title>Genome analysis of Streptococcus suis strain WUSS424.</title>
        <authorList>
            <person name="Chen H."/>
            <person name="Gao X."/>
            <person name="Wu Z."/>
        </authorList>
    </citation>
    <scope>NUCLEOTIDE SEQUENCE [LARGE SCALE GENOMIC DNA]</scope>
    <source>
        <strain evidence="4 5">WUSS424</strain>
    </source>
</reference>
<feature type="compositionally biased region" description="Polar residues" evidence="2">
    <location>
        <begin position="999"/>
        <end position="1021"/>
    </location>
</feature>
<keyword evidence="1" id="KW-0732">Signal</keyword>
<feature type="region of interest" description="Disordered" evidence="2">
    <location>
        <begin position="999"/>
        <end position="1023"/>
    </location>
</feature>
<feature type="compositionally biased region" description="Polar residues" evidence="2">
    <location>
        <begin position="858"/>
        <end position="880"/>
    </location>
</feature>
<feature type="non-terminal residue" evidence="4">
    <location>
        <position position="1181"/>
    </location>
</feature>
<feature type="region of interest" description="Disordered" evidence="2">
    <location>
        <begin position="858"/>
        <end position="883"/>
    </location>
</feature>
<feature type="region of interest" description="Disordered" evidence="2">
    <location>
        <begin position="119"/>
        <end position="165"/>
    </location>
</feature>
<dbReference type="InterPro" id="IPR005877">
    <property type="entry name" value="YSIRK_signal_dom"/>
</dbReference>
<dbReference type="Proteomes" id="UP000305165">
    <property type="component" value="Unassembled WGS sequence"/>
</dbReference>
<feature type="compositionally biased region" description="Polar residues" evidence="2">
    <location>
        <begin position="120"/>
        <end position="131"/>
    </location>
</feature>
<dbReference type="OrthoDB" id="9812571at2"/>
<feature type="compositionally biased region" description="Low complexity" evidence="2">
    <location>
        <begin position="810"/>
        <end position="827"/>
    </location>
</feature>
<evidence type="ECO:0000259" key="3">
    <source>
        <dbReference type="Pfam" id="PF04650"/>
    </source>
</evidence>
<dbReference type="InterPro" id="IPR036322">
    <property type="entry name" value="WD40_repeat_dom_sf"/>
</dbReference>
<feature type="region of interest" description="Disordered" evidence="2">
    <location>
        <begin position="810"/>
        <end position="834"/>
    </location>
</feature>
<organism evidence="4 5">
    <name type="scientific">Streptococcus suis</name>
    <dbReference type="NCBI Taxonomy" id="1307"/>
    <lineage>
        <taxon>Bacteria</taxon>
        <taxon>Bacillati</taxon>
        <taxon>Bacillota</taxon>
        <taxon>Bacilli</taxon>
        <taxon>Lactobacillales</taxon>
        <taxon>Streptococcaceae</taxon>
        <taxon>Streptococcus</taxon>
    </lineage>
</organism>